<reference evidence="1 2" key="1">
    <citation type="submission" date="2014-04" db="EMBL/GenBank/DDBJ databases">
        <authorList>
            <consortium name="DOE Joint Genome Institute"/>
            <person name="Kuo A."/>
            <person name="Tarkka M."/>
            <person name="Buscot F."/>
            <person name="Kohler A."/>
            <person name="Nagy L.G."/>
            <person name="Floudas D."/>
            <person name="Copeland A."/>
            <person name="Barry K.W."/>
            <person name="Cichocki N."/>
            <person name="Veneault-Fourrey C."/>
            <person name="LaButti K."/>
            <person name="Lindquist E.A."/>
            <person name="Lipzen A."/>
            <person name="Lundell T."/>
            <person name="Morin E."/>
            <person name="Murat C."/>
            <person name="Sun H."/>
            <person name="Tunlid A."/>
            <person name="Henrissat B."/>
            <person name="Grigoriev I.V."/>
            <person name="Hibbett D.S."/>
            <person name="Martin F."/>
            <person name="Nordberg H.P."/>
            <person name="Cantor M.N."/>
            <person name="Hua S.X."/>
        </authorList>
    </citation>
    <scope>NUCLEOTIDE SEQUENCE [LARGE SCALE GENOMIC DNA]</scope>
    <source>
        <strain evidence="1 2">F 1598</strain>
    </source>
</reference>
<keyword evidence="2" id="KW-1185">Reference proteome</keyword>
<organism evidence="1 2">
    <name type="scientific">Piloderma croceum (strain F 1598)</name>
    <dbReference type="NCBI Taxonomy" id="765440"/>
    <lineage>
        <taxon>Eukaryota</taxon>
        <taxon>Fungi</taxon>
        <taxon>Dikarya</taxon>
        <taxon>Basidiomycota</taxon>
        <taxon>Agaricomycotina</taxon>
        <taxon>Agaricomycetes</taxon>
        <taxon>Agaricomycetidae</taxon>
        <taxon>Atheliales</taxon>
        <taxon>Atheliaceae</taxon>
        <taxon>Piloderma</taxon>
    </lineage>
</organism>
<dbReference type="EMBL" id="KN833021">
    <property type="protein sequence ID" value="KIM77797.1"/>
    <property type="molecule type" value="Genomic_DNA"/>
</dbReference>
<evidence type="ECO:0000313" key="2">
    <source>
        <dbReference type="Proteomes" id="UP000054166"/>
    </source>
</evidence>
<dbReference type="AlphaFoldDB" id="A0A0C3BKC8"/>
<sequence>MFERASTTPLHLNTKYGDLSPMVAKGPLEPRVHNLPRRRKTSDQTVRKISETTVKDACAPRRTASSESRCTVEPDESCLQELVPNLFVAFVDEEGYNQVQGMSGEPFTHFVRISSVFRKNISQNVMEHTVDDNGAQVLHLIVPRDAGDDGQTILMPPQLLTARDFLSQAMPRHYHLLPVPAEYPAVRILITTSNKRAADAISVAACYLAFESGETTHTVLECINEEEDILGTWRGIVSRDGIDVIEHITQS</sequence>
<dbReference type="OrthoDB" id="2913041at2759"/>
<reference evidence="2" key="2">
    <citation type="submission" date="2015-01" db="EMBL/GenBank/DDBJ databases">
        <title>Evolutionary Origins and Diversification of the Mycorrhizal Mutualists.</title>
        <authorList>
            <consortium name="DOE Joint Genome Institute"/>
            <consortium name="Mycorrhizal Genomics Consortium"/>
            <person name="Kohler A."/>
            <person name="Kuo A."/>
            <person name="Nagy L.G."/>
            <person name="Floudas D."/>
            <person name="Copeland A."/>
            <person name="Barry K.W."/>
            <person name="Cichocki N."/>
            <person name="Veneault-Fourrey C."/>
            <person name="LaButti K."/>
            <person name="Lindquist E.A."/>
            <person name="Lipzen A."/>
            <person name="Lundell T."/>
            <person name="Morin E."/>
            <person name="Murat C."/>
            <person name="Riley R."/>
            <person name="Ohm R."/>
            <person name="Sun H."/>
            <person name="Tunlid A."/>
            <person name="Henrissat B."/>
            <person name="Grigoriev I.V."/>
            <person name="Hibbett D.S."/>
            <person name="Martin F."/>
        </authorList>
    </citation>
    <scope>NUCLEOTIDE SEQUENCE [LARGE SCALE GENOMIC DNA]</scope>
    <source>
        <strain evidence="2">F 1598</strain>
    </source>
</reference>
<dbReference type="InParanoid" id="A0A0C3BKC8"/>
<proteinExistence type="predicted"/>
<gene>
    <name evidence="1" type="ORF">PILCRDRAFT_825030</name>
</gene>
<dbReference type="HOGENOM" id="CLU_063729_0_0_1"/>
<name>A0A0C3BKC8_PILCF</name>
<accession>A0A0C3BKC8</accession>
<evidence type="ECO:0000313" key="1">
    <source>
        <dbReference type="EMBL" id="KIM77797.1"/>
    </source>
</evidence>
<protein>
    <submittedName>
        <fullName evidence="1">Uncharacterized protein</fullName>
    </submittedName>
</protein>
<dbReference type="Proteomes" id="UP000054166">
    <property type="component" value="Unassembled WGS sequence"/>
</dbReference>